<dbReference type="SMART" id="SM00421">
    <property type="entry name" value="HTH_LUXR"/>
    <property type="match status" value="1"/>
</dbReference>
<dbReference type="CDD" id="cd06170">
    <property type="entry name" value="LuxR_C_like"/>
    <property type="match status" value="1"/>
</dbReference>
<comment type="caution">
    <text evidence="2">The sequence shown here is derived from an EMBL/GenBank/DDBJ whole genome shotgun (WGS) entry which is preliminary data.</text>
</comment>
<dbReference type="InterPro" id="IPR051797">
    <property type="entry name" value="TrmB-like"/>
</dbReference>
<feature type="domain" description="HTH luxR-type" evidence="1">
    <location>
        <begin position="281"/>
        <end position="353"/>
    </location>
</feature>
<proteinExistence type="predicted"/>
<dbReference type="InterPro" id="IPR000792">
    <property type="entry name" value="Tscrpt_reg_LuxR_C"/>
</dbReference>
<dbReference type="OrthoDB" id="5932488at2"/>
<sequence length="355" mass="39644">MVPKNADISRYFLTRSVDDEFLSYGVNPTSEGAELLQAIGLSFQDEEVYDALVRRTQATVAEIAADCHLQATAARRILQSLVDSGLATRSTGRPARYVAVSPDSSLEAILRERERELGGVRTHIRALMDVYRANTRFAHPGELIEVVSGRDEVNQRFAQLQRNTRAEMRGFDRPPYAAPEQHTRSNPIELDLLRRGVKYRVIYDTSVLELPGWLEDVTAGMQRGEQARIAADLPMKLAISDDRLAIIPLLRAGDSAVTASYLIHPSPLLDALMALFEALWERSVPVRLTPQGGELSQDEERLLTLLASGATDKAASRALGWSERTVQRHITKLMRRLGAQTRFQVAMEATRRGWI</sequence>
<evidence type="ECO:0000259" key="1">
    <source>
        <dbReference type="PROSITE" id="PS50043"/>
    </source>
</evidence>
<dbReference type="Pfam" id="PF00196">
    <property type="entry name" value="GerE"/>
    <property type="match status" value="1"/>
</dbReference>
<dbReference type="SUPFAM" id="SSF46785">
    <property type="entry name" value="Winged helix' DNA-binding domain"/>
    <property type="match status" value="1"/>
</dbReference>
<dbReference type="Proteomes" id="UP000295302">
    <property type="component" value="Unassembled WGS sequence"/>
</dbReference>
<dbReference type="InterPro" id="IPR036388">
    <property type="entry name" value="WH-like_DNA-bd_sf"/>
</dbReference>
<dbReference type="Pfam" id="PF01978">
    <property type="entry name" value="TrmB"/>
    <property type="match status" value="1"/>
</dbReference>
<reference evidence="2 3" key="1">
    <citation type="submission" date="2019-03" db="EMBL/GenBank/DDBJ databases">
        <title>Draft genome sequences of novel Actinobacteria.</title>
        <authorList>
            <person name="Sahin N."/>
            <person name="Ay H."/>
            <person name="Saygin H."/>
        </authorList>
    </citation>
    <scope>NUCLEOTIDE SEQUENCE [LARGE SCALE GENOMIC DNA]</scope>
    <source>
        <strain evidence="2 3">CH32</strain>
    </source>
</reference>
<dbReference type="GO" id="GO:0006355">
    <property type="term" value="P:regulation of DNA-templated transcription"/>
    <property type="evidence" value="ECO:0007669"/>
    <property type="project" value="InterPro"/>
</dbReference>
<dbReference type="PRINTS" id="PR00038">
    <property type="entry name" value="HTHLUXR"/>
</dbReference>
<dbReference type="InterPro" id="IPR016032">
    <property type="entry name" value="Sig_transdc_resp-reg_C-effctor"/>
</dbReference>
<gene>
    <name evidence="2" type="ORF">E1286_33185</name>
</gene>
<dbReference type="InterPro" id="IPR036390">
    <property type="entry name" value="WH_DNA-bd_sf"/>
</dbReference>
<evidence type="ECO:0000313" key="3">
    <source>
        <dbReference type="Proteomes" id="UP000295302"/>
    </source>
</evidence>
<dbReference type="PANTHER" id="PTHR34293">
    <property type="entry name" value="HTH-TYPE TRANSCRIPTIONAL REGULATOR TRMBL2"/>
    <property type="match status" value="1"/>
</dbReference>
<organism evidence="2 3">
    <name type="scientific">Nonomuraea terrae</name>
    <dbReference type="NCBI Taxonomy" id="2530383"/>
    <lineage>
        <taxon>Bacteria</taxon>
        <taxon>Bacillati</taxon>
        <taxon>Actinomycetota</taxon>
        <taxon>Actinomycetes</taxon>
        <taxon>Streptosporangiales</taxon>
        <taxon>Streptosporangiaceae</taxon>
        <taxon>Nonomuraea</taxon>
    </lineage>
</organism>
<dbReference type="EMBL" id="SMKQ01000147">
    <property type="protein sequence ID" value="TDD41215.1"/>
    <property type="molecule type" value="Genomic_DNA"/>
</dbReference>
<accession>A0A4R4Y9Q1</accession>
<dbReference type="Gene3D" id="1.10.10.10">
    <property type="entry name" value="Winged helix-like DNA-binding domain superfamily/Winged helix DNA-binding domain"/>
    <property type="match status" value="2"/>
</dbReference>
<dbReference type="InterPro" id="IPR002831">
    <property type="entry name" value="Tscrpt_reg_TrmB_N"/>
</dbReference>
<dbReference type="SUPFAM" id="SSF46894">
    <property type="entry name" value="C-terminal effector domain of the bipartite response regulators"/>
    <property type="match status" value="1"/>
</dbReference>
<dbReference type="GO" id="GO:0003677">
    <property type="term" value="F:DNA binding"/>
    <property type="evidence" value="ECO:0007669"/>
    <property type="project" value="InterPro"/>
</dbReference>
<dbReference type="PANTHER" id="PTHR34293:SF1">
    <property type="entry name" value="HTH-TYPE TRANSCRIPTIONAL REGULATOR TRMBL2"/>
    <property type="match status" value="1"/>
</dbReference>
<evidence type="ECO:0000313" key="2">
    <source>
        <dbReference type="EMBL" id="TDD41215.1"/>
    </source>
</evidence>
<name>A0A4R4Y9Q1_9ACTN</name>
<dbReference type="PROSITE" id="PS50043">
    <property type="entry name" value="HTH_LUXR_2"/>
    <property type="match status" value="1"/>
</dbReference>
<keyword evidence="3" id="KW-1185">Reference proteome</keyword>
<protein>
    <submittedName>
        <fullName evidence="2">Transcriptional regulator</fullName>
    </submittedName>
</protein>
<dbReference type="AlphaFoldDB" id="A0A4R4Y9Q1"/>